<name>A0ABV9F7H8_9BACL</name>
<keyword evidence="1" id="KW-0812">Transmembrane</keyword>
<sequence>MNLWLTLHIVGVVLFVGNIVTAAFWKVRADLGGNPVVVHDAAKSVMLADFVFTLPGIVLVTASGVAMAHKAGMPMDESNWLTVSLAVFGATGLIWGAVLIPLQRAMIRHSAASVAGGSLTAEYRRASRLWAVFGAAATLLPIAVLALMIAKPF</sequence>
<evidence type="ECO:0000313" key="3">
    <source>
        <dbReference type="Proteomes" id="UP001596028"/>
    </source>
</evidence>
<feature type="transmembrane region" description="Helical" evidence="1">
    <location>
        <begin position="80"/>
        <end position="100"/>
    </location>
</feature>
<keyword evidence="1" id="KW-1133">Transmembrane helix</keyword>
<keyword evidence="3" id="KW-1185">Reference proteome</keyword>
<keyword evidence="1" id="KW-0472">Membrane</keyword>
<evidence type="ECO:0000313" key="2">
    <source>
        <dbReference type="EMBL" id="MFC4596797.1"/>
    </source>
</evidence>
<protein>
    <submittedName>
        <fullName evidence="2">DUF2269 family protein</fullName>
    </submittedName>
</protein>
<accession>A0ABV9F7H8</accession>
<reference evidence="3" key="1">
    <citation type="journal article" date="2019" name="Int. J. Syst. Evol. Microbiol.">
        <title>The Global Catalogue of Microorganisms (GCM) 10K type strain sequencing project: providing services to taxonomists for standard genome sequencing and annotation.</title>
        <authorList>
            <consortium name="The Broad Institute Genomics Platform"/>
            <consortium name="The Broad Institute Genome Sequencing Center for Infectious Disease"/>
            <person name="Wu L."/>
            <person name="Ma J."/>
        </authorList>
    </citation>
    <scope>NUCLEOTIDE SEQUENCE [LARGE SCALE GENOMIC DNA]</scope>
    <source>
        <strain evidence="3">CCUG 49571</strain>
    </source>
</reference>
<dbReference type="RefSeq" id="WP_378091295.1">
    <property type="nucleotide sequence ID" value="NZ_JBHSEP010000001.1"/>
</dbReference>
<organism evidence="2 3">
    <name type="scientific">Cohnella hongkongensis</name>
    <dbReference type="NCBI Taxonomy" id="178337"/>
    <lineage>
        <taxon>Bacteria</taxon>
        <taxon>Bacillati</taxon>
        <taxon>Bacillota</taxon>
        <taxon>Bacilli</taxon>
        <taxon>Bacillales</taxon>
        <taxon>Paenibacillaceae</taxon>
        <taxon>Cohnella</taxon>
    </lineage>
</organism>
<feature type="transmembrane region" description="Helical" evidence="1">
    <location>
        <begin position="129"/>
        <end position="150"/>
    </location>
</feature>
<proteinExistence type="predicted"/>
<gene>
    <name evidence="2" type="ORF">ACFO3S_00980</name>
</gene>
<comment type="caution">
    <text evidence="2">The sequence shown here is derived from an EMBL/GenBank/DDBJ whole genome shotgun (WGS) entry which is preliminary data.</text>
</comment>
<feature type="transmembrane region" description="Helical" evidence="1">
    <location>
        <begin position="6"/>
        <end position="25"/>
    </location>
</feature>
<feature type="transmembrane region" description="Helical" evidence="1">
    <location>
        <begin position="46"/>
        <end position="68"/>
    </location>
</feature>
<evidence type="ECO:0000256" key="1">
    <source>
        <dbReference type="SAM" id="Phobius"/>
    </source>
</evidence>
<dbReference type="Pfam" id="PF10027">
    <property type="entry name" value="DUF2269"/>
    <property type="match status" value="1"/>
</dbReference>
<dbReference type="InterPro" id="IPR018729">
    <property type="entry name" value="DUF2269_transmembrane"/>
</dbReference>
<dbReference type="EMBL" id="JBHSEP010000001">
    <property type="protein sequence ID" value="MFC4596797.1"/>
    <property type="molecule type" value="Genomic_DNA"/>
</dbReference>
<dbReference type="Proteomes" id="UP001596028">
    <property type="component" value="Unassembled WGS sequence"/>
</dbReference>